<dbReference type="Pfam" id="PF26243">
    <property type="entry name" value="DUF8056"/>
    <property type="match status" value="1"/>
</dbReference>
<dbReference type="InterPro" id="IPR058369">
    <property type="entry name" value="DUF8056"/>
</dbReference>
<dbReference type="RefSeq" id="WP_092661521.1">
    <property type="nucleotide sequence ID" value="NZ_FOCX01000014.1"/>
</dbReference>
<evidence type="ECO:0000313" key="4">
    <source>
        <dbReference type="Proteomes" id="UP000198775"/>
    </source>
</evidence>
<dbReference type="EMBL" id="FOCX01000014">
    <property type="protein sequence ID" value="SEO55668.1"/>
    <property type="molecule type" value="Genomic_DNA"/>
</dbReference>
<feature type="transmembrane region" description="Helical" evidence="1">
    <location>
        <begin position="115"/>
        <end position="139"/>
    </location>
</feature>
<accession>A0A1H8QNU9</accession>
<proteinExistence type="predicted"/>
<name>A0A1H8QNU9_9EURY</name>
<keyword evidence="1" id="KW-1133">Transmembrane helix</keyword>
<sequence>MTDAGTGDDEATYRGLLGAFPYALRSSDSRLYRSYVVIGGLLALLTALAFAVSVMVQLGNSAGTPGGVFTFSRAFIIFVGALVFAPLVAPVLYFARRRRIQGGDLDGRYDLAMGVAGYAFIFALYVGLVISIPECYNFGDQVTCRDPPSGLLAPVIRVLYALPPIAGLVPPTLAGLAIAVVDRVLR</sequence>
<protein>
    <recommendedName>
        <fullName evidence="2">DUF8056 domain-containing protein</fullName>
    </recommendedName>
</protein>
<keyword evidence="1" id="KW-0812">Transmembrane</keyword>
<feature type="domain" description="DUF8056" evidence="2">
    <location>
        <begin position="10"/>
        <end position="186"/>
    </location>
</feature>
<feature type="transmembrane region" description="Helical" evidence="1">
    <location>
        <begin position="159"/>
        <end position="181"/>
    </location>
</feature>
<feature type="transmembrane region" description="Helical" evidence="1">
    <location>
        <begin position="35"/>
        <end position="55"/>
    </location>
</feature>
<keyword evidence="4" id="KW-1185">Reference proteome</keyword>
<evidence type="ECO:0000256" key="1">
    <source>
        <dbReference type="SAM" id="Phobius"/>
    </source>
</evidence>
<feature type="transmembrane region" description="Helical" evidence="1">
    <location>
        <begin position="75"/>
        <end position="95"/>
    </location>
</feature>
<organism evidence="3 4">
    <name type="scientific">Halorientalis persicus</name>
    <dbReference type="NCBI Taxonomy" id="1367881"/>
    <lineage>
        <taxon>Archaea</taxon>
        <taxon>Methanobacteriati</taxon>
        <taxon>Methanobacteriota</taxon>
        <taxon>Stenosarchaea group</taxon>
        <taxon>Halobacteria</taxon>
        <taxon>Halobacteriales</taxon>
        <taxon>Haloarculaceae</taxon>
        <taxon>Halorientalis</taxon>
    </lineage>
</organism>
<gene>
    <name evidence="3" type="ORF">SAMN05216388_101456</name>
</gene>
<keyword evidence="1" id="KW-0472">Membrane</keyword>
<dbReference type="AlphaFoldDB" id="A0A1H8QNU9"/>
<evidence type="ECO:0000259" key="2">
    <source>
        <dbReference type="Pfam" id="PF26243"/>
    </source>
</evidence>
<dbReference type="Proteomes" id="UP000198775">
    <property type="component" value="Unassembled WGS sequence"/>
</dbReference>
<evidence type="ECO:0000313" key="3">
    <source>
        <dbReference type="EMBL" id="SEO55668.1"/>
    </source>
</evidence>
<reference evidence="4" key="1">
    <citation type="submission" date="2016-10" db="EMBL/GenBank/DDBJ databases">
        <authorList>
            <person name="Varghese N."/>
            <person name="Submissions S."/>
        </authorList>
    </citation>
    <scope>NUCLEOTIDE SEQUENCE [LARGE SCALE GENOMIC DNA]</scope>
    <source>
        <strain evidence="4">IBRC-M 10043</strain>
    </source>
</reference>
<dbReference type="OrthoDB" id="271552at2157"/>